<gene>
    <name evidence="3" type="primary">MYOCOS</name>
</gene>
<dbReference type="InParanoid" id="A0A452CEJ9"/>
<evidence type="ECO:0000256" key="1">
    <source>
        <dbReference type="SAM" id="MobiDB-lite"/>
    </source>
</evidence>
<organism evidence="2 3">
    <name type="scientific">Balaenoptera acutorostrata</name>
    <name type="common">Common minke whale</name>
    <name type="synonym">Balaena rostrata</name>
    <dbReference type="NCBI Taxonomy" id="9767"/>
    <lineage>
        <taxon>Eukaryota</taxon>
        <taxon>Metazoa</taxon>
        <taxon>Chordata</taxon>
        <taxon>Craniata</taxon>
        <taxon>Vertebrata</taxon>
        <taxon>Euteleostomi</taxon>
        <taxon>Mammalia</taxon>
        <taxon>Eutheria</taxon>
        <taxon>Laurasiatheria</taxon>
        <taxon>Artiodactyla</taxon>
        <taxon>Whippomorpha</taxon>
        <taxon>Cetacea</taxon>
        <taxon>Mysticeti</taxon>
        <taxon>Balaenopteridae</taxon>
        <taxon>Balaenoptera</taxon>
    </lineage>
</organism>
<reference evidence="3" key="2">
    <citation type="submission" date="2025-08" db="UniProtKB">
        <authorList>
            <consortium name="RefSeq"/>
        </authorList>
    </citation>
    <scope>IDENTIFICATION</scope>
</reference>
<dbReference type="GeneID" id="114237266"/>
<keyword evidence="2" id="KW-1185">Reference proteome</keyword>
<evidence type="ECO:0000313" key="2">
    <source>
        <dbReference type="Proteomes" id="UP001652580"/>
    </source>
</evidence>
<reference evidence="2" key="1">
    <citation type="submission" date="2025-05" db="UniProtKB">
        <authorList>
            <consortium name="RefSeq"/>
        </authorList>
    </citation>
    <scope>NUCLEOTIDE SEQUENCE [LARGE SCALE GENOMIC DNA]</scope>
</reference>
<feature type="region of interest" description="Disordered" evidence="1">
    <location>
        <begin position="32"/>
        <end position="84"/>
    </location>
</feature>
<dbReference type="RefSeq" id="XP_028021420.1">
    <property type="nucleotide sequence ID" value="XM_028165619.2"/>
</dbReference>
<dbReference type="Proteomes" id="UP001652580">
    <property type="component" value="Chromosome 1"/>
</dbReference>
<dbReference type="AlphaFoldDB" id="A0A452CEJ9"/>
<feature type="compositionally biased region" description="Basic and acidic residues" evidence="1">
    <location>
        <begin position="32"/>
        <end position="42"/>
    </location>
</feature>
<sequence>MAEKGSVGNSINLPYRDLASEVTRRRITMTMREERFTKKSDETGEIPSDMDLGQARPPSTAGSEVPPAPPPSPTEDSKVSFLST</sequence>
<evidence type="ECO:0000313" key="3">
    <source>
        <dbReference type="RefSeq" id="XP_028021420.1"/>
    </source>
</evidence>
<accession>A0A452CEJ9</accession>
<name>A0A452CEJ9_BALAC</name>
<protein>
    <submittedName>
        <fullName evidence="3">Myocilin opposite strand protein</fullName>
    </submittedName>
</protein>
<proteinExistence type="predicted"/>